<dbReference type="STRING" id="5643.A0A060SLZ6"/>
<keyword evidence="4" id="KW-1185">Reference proteome</keyword>
<feature type="chain" id="PRO_5001587647" evidence="2">
    <location>
        <begin position="25"/>
        <end position="329"/>
    </location>
</feature>
<protein>
    <submittedName>
        <fullName evidence="3">Uncharacterized protein</fullName>
    </submittedName>
</protein>
<dbReference type="HOGENOM" id="CLU_845051_0_0_1"/>
<accession>A0A060SLZ6</accession>
<name>A0A060SLZ6_PYCCI</name>
<dbReference type="AlphaFoldDB" id="A0A060SLZ6"/>
<comment type="caution">
    <text evidence="3">The sequence shown here is derived from an EMBL/GenBank/DDBJ whole genome shotgun (WGS) entry which is preliminary data.</text>
</comment>
<dbReference type="Proteomes" id="UP000029665">
    <property type="component" value="Unassembled WGS sequence"/>
</dbReference>
<organism evidence="3 4">
    <name type="scientific">Pycnoporus cinnabarinus</name>
    <name type="common">Cinnabar-red polypore</name>
    <name type="synonym">Trametes cinnabarina</name>
    <dbReference type="NCBI Taxonomy" id="5643"/>
    <lineage>
        <taxon>Eukaryota</taxon>
        <taxon>Fungi</taxon>
        <taxon>Dikarya</taxon>
        <taxon>Basidiomycota</taxon>
        <taxon>Agaricomycotina</taxon>
        <taxon>Agaricomycetes</taxon>
        <taxon>Polyporales</taxon>
        <taxon>Polyporaceae</taxon>
        <taxon>Trametes</taxon>
    </lineage>
</organism>
<evidence type="ECO:0000256" key="2">
    <source>
        <dbReference type="SAM" id="SignalP"/>
    </source>
</evidence>
<feature type="signal peptide" evidence="2">
    <location>
        <begin position="1"/>
        <end position="24"/>
    </location>
</feature>
<sequence>MRITPSSSFFLATLAISSSSSSLAAPTEQQAVERSGFPSSSNVHSGFMAARGDTFDMRVGGDDDRSSQSMASLHMSTHQERQLESLIPILDGLPVIGGILQPLLEKLMGMLGLQLKAAPGVESVQSITQDDLQALLQLFQQTTQKMTSAVTGAVGGAKSARRVMEMDSVGSASIASSFPTTSGTPFNASASSTMFSSSAAHTATSVEAMAVPTPPVGVPSLPVALPIGGKNNGTLPVSPPLPTNPPNTPIPVAVPKMPLPAGVAPPSGPIPRNAPPMFPGFKAADVSPMSSSSSFVSCESGSPSMDSSDASCTPSATTSTVASATPSSA</sequence>
<dbReference type="OMA" id="MSTHQER"/>
<gene>
    <name evidence="3" type="ORF">BN946_scf185013.g68</name>
</gene>
<evidence type="ECO:0000313" key="3">
    <source>
        <dbReference type="EMBL" id="CDO73433.1"/>
    </source>
</evidence>
<dbReference type="OrthoDB" id="2758583at2759"/>
<evidence type="ECO:0000256" key="1">
    <source>
        <dbReference type="SAM" id="MobiDB-lite"/>
    </source>
</evidence>
<keyword evidence="2" id="KW-0732">Signal</keyword>
<evidence type="ECO:0000313" key="4">
    <source>
        <dbReference type="Proteomes" id="UP000029665"/>
    </source>
</evidence>
<feature type="region of interest" description="Disordered" evidence="1">
    <location>
        <begin position="286"/>
        <end position="329"/>
    </location>
</feature>
<dbReference type="EMBL" id="CCBP010000121">
    <property type="protein sequence ID" value="CDO73433.1"/>
    <property type="molecule type" value="Genomic_DNA"/>
</dbReference>
<proteinExistence type="predicted"/>
<feature type="compositionally biased region" description="Low complexity" evidence="1">
    <location>
        <begin position="287"/>
        <end position="329"/>
    </location>
</feature>
<reference evidence="3" key="1">
    <citation type="submission" date="2014-01" db="EMBL/GenBank/DDBJ databases">
        <title>The genome of the white-rot fungus Pycnoporus cinnabarinus: a basidiomycete model with a versatile arsenal for lignocellulosic biomass breakdown.</title>
        <authorList>
            <person name="Levasseur A."/>
            <person name="Lomascolo A."/>
            <person name="Ruiz-Duenas F.J."/>
            <person name="Uzan E."/>
            <person name="Piumi F."/>
            <person name="Kues U."/>
            <person name="Ram A.F.J."/>
            <person name="Murat C."/>
            <person name="Haon M."/>
            <person name="Benoit I."/>
            <person name="Arfi Y."/>
            <person name="Chevret D."/>
            <person name="Drula E."/>
            <person name="Kwon M.J."/>
            <person name="Gouret P."/>
            <person name="Lesage-Meessen L."/>
            <person name="Lombard V."/>
            <person name="Mariette J."/>
            <person name="Noirot C."/>
            <person name="Park J."/>
            <person name="Patyshakuliyeva A."/>
            <person name="Wieneger R.A.B."/>
            <person name="Wosten H.A.B."/>
            <person name="Martin F."/>
            <person name="Coutinho P.M."/>
            <person name="de Vries R."/>
            <person name="Martinez A.T."/>
            <person name="Klopp C."/>
            <person name="Pontarotti P."/>
            <person name="Henrissat B."/>
            <person name="Record E."/>
        </authorList>
    </citation>
    <scope>NUCLEOTIDE SEQUENCE [LARGE SCALE GENOMIC DNA]</scope>
    <source>
        <strain evidence="3">BRFM137</strain>
    </source>
</reference>